<dbReference type="GO" id="GO:0051301">
    <property type="term" value="P:cell division"/>
    <property type="evidence" value="ECO:0007669"/>
    <property type="project" value="InterPro"/>
</dbReference>
<evidence type="ECO:0000256" key="1">
    <source>
        <dbReference type="SAM" id="Coils"/>
    </source>
</evidence>
<dbReference type="InterPro" id="IPR007060">
    <property type="entry name" value="FtsL/DivIC"/>
</dbReference>
<protein>
    <submittedName>
        <fullName evidence="4">Septation ring formation regulator EzrA</fullName>
    </submittedName>
</protein>
<evidence type="ECO:0000313" key="6">
    <source>
        <dbReference type="Proteomes" id="UP000189059"/>
    </source>
</evidence>
<evidence type="ECO:0000256" key="2">
    <source>
        <dbReference type="SAM" id="MobiDB-lite"/>
    </source>
</evidence>
<keyword evidence="1" id="KW-0175">Coiled coil</keyword>
<evidence type="ECO:0000313" key="5">
    <source>
        <dbReference type="EMBL" id="OOC57688.1"/>
    </source>
</evidence>
<dbReference type="InterPro" id="IPR039076">
    <property type="entry name" value="DivIC"/>
</dbReference>
<dbReference type="RefSeq" id="WP_077570954.1">
    <property type="nucleotide sequence ID" value="NZ_CP016809.1"/>
</dbReference>
<dbReference type="PANTHER" id="PTHR40027">
    <property type="entry name" value="CELL DIVISION PROTEIN DIVIC"/>
    <property type="match status" value="1"/>
</dbReference>
<feature type="compositionally biased region" description="Polar residues" evidence="2">
    <location>
        <begin position="7"/>
        <end position="24"/>
    </location>
</feature>
<reference evidence="5 6" key="2">
    <citation type="submission" date="2016-12" db="EMBL/GenBank/DDBJ databases">
        <title>Genome sequencing and description of Paenibacillus sp. nov. from high altitude lake in the Indian Trans- Himalayas.</title>
        <authorList>
            <person name="Kiran S."/>
            <person name="Swarnkar M.K."/>
            <person name="Rana A."/>
            <person name="Tewari R."/>
            <person name="Gulati A."/>
        </authorList>
    </citation>
    <scope>NUCLEOTIDE SEQUENCE [LARGE SCALE GENOMIC DNA]</scope>
    <source>
        <strain evidence="5 6">IHBB 9951</strain>
    </source>
</reference>
<dbReference type="EMBL" id="CP016809">
    <property type="protein sequence ID" value="ANY73592.1"/>
    <property type="molecule type" value="Genomic_DNA"/>
</dbReference>
<dbReference type="PANTHER" id="PTHR40027:SF1">
    <property type="entry name" value="CELL DIVISION PROTEIN DIVIC"/>
    <property type="match status" value="1"/>
</dbReference>
<dbReference type="Proteomes" id="UP000189059">
    <property type="component" value="Unassembled WGS sequence"/>
</dbReference>
<name>A0A1B2E102_9BACL</name>
<gene>
    <name evidence="5" type="ORF">BBD40_28700</name>
    <name evidence="4" type="ORF">BBD41_13985</name>
</gene>
<accession>A0A1B2E102</accession>
<dbReference type="EMBL" id="MRVI01000003">
    <property type="protein sequence ID" value="OOC57688.1"/>
    <property type="molecule type" value="Genomic_DNA"/>
</dbReference>
<keyword evidence="3" id="KW-0812">Transmembrane</keyword>
<feature type="region of interest" description="Disordered" evidence="2">
    <location>
        <begin position="1"/>
        <end position="25"/>
    </location>
</feature>
<feature type="transmembrane region" description="Helical" evidence="3">
    <location>
        <begin position="31"/>
        <end position="48"/>
    </location>
</feature>
<keyword evidence="6" id="KW-1185">Reference proteome</keyword>
<organism evidence="4">
    <name type="scientific">Paenibacillus ihbetae</name>
    <dbReference type="NCBI Taxonomy" id="1870820"/>
    <lineage>
        <taxon>Bacteria</taxon>
        <taxon>Bacillati</taxon>
        <taxon>Bacillota</taxon>
        <taxon>Bacilli</taxon>
        <taxon>Bacillales</taxon>
        <taxon>Paenibacillaceae</taxon>
        <taxon>Paenibacillus</taxon>
    </lineage>
</organism>
<evidence type="ECO:0000256" key="3">
    <source>
        <dbReference type="SAM" id="Phobius"/>
    </source>
</evidence>
<dbReference type="AlphaFoldDB" id="A0A1B2E102"/>
<feature type="coiled-coil region" evidence="1">
    <location>
        <begin position="47"/>
        <end position="81"/>
    </location>
</feature>
<dbReference type="KEGG" id="pib:BBD41_13985"/>
<dbReference type="Pfam" id="PF04977">
    <property type="entry name" value="DivIC"/>
    <property type="match status" value="1"/>
</dbReference>
<dbReference type="OrthoDB" id="2382043at2"/>
<keyword evidence="3" id="KW-1133">Transmembrane helix</keyword>
<proteinExistence type="predicted"/>
<keyword evidence="3" id="KW-0472">Membrane</keyword>
<sequence length="117" mass="13667">MGRYAEQPNSKKQASGQTQANTQGARRRKRIFFTIMALFLIWAGSSLWSQNDRIRKQNEALEEKQQQYKVIEQSMNQLQHEVERLNDPEYIGQIARKKFGLYLPNETPIIQPQNSGE</sequence>
<evidence type="ECO:0000313" key="4">
    <source>
        <dbReference type="EMBL" id="ANY73592.1"/>
    </source>
</evidence>
<reference evidence="4" key="1">
    <citation type="submission" date="2016-08" db="EMBL/GenBank/DDBJ databases">
        <title>Complete Genome Seqeunce of Paenibacillus sp. nov. IHBB 9852 from high altitute lake of Indian trans-Himalayas.</title>
        <authorList>
            <person name="Kiran S."/>
            <person name="Swarnkar M.K."/>
            <person name="Rana A."/>
            <person name="Tewari R."/>
            <person name="Gulati A."/>
        </authorList>
    </citation>
    <scope>NUCLEOTIDE SEQUENCE [LARGE SCALE GENOMIC DNA]</scope>
    <source>
        <strain evidence="4">IHBB 9852</strain>
    </source>
</reference>